<keyword evidence="2" id="KW-1185">Reference proteome</keyword>
<dbReference type="Proteomes" id="UP001151582">
    <property type="component" value="Unassembled WGS sequence"/>
</dbReference>
<name>A0A9W8AWI0_9FUNG</name>
<dbReference type="EMBL" id="JANBQB010001291">
    <property type="protein sequence ID" value="KAJ1971661.1"/>
    <property type="molecule type" value="Genomic_DNA"/>
</dbReference>
<organism evidence="1 2">
    <name type="scientific">Dimargaris verticillata</name>
    <dbReference type="NCBI Taxonomy" id="2761393"/>
    <lineage>
        <taxon>Eukaryota</taxon>
        <taxon>Fungi</taxon>
        <taxon>Fungi incertae sedis</taxon>
        <taxon>Zoopagomycota</taxon>
        <taxon>Kickxellomycotina</taxon>
        <taxon>Dimargaritomycetes</taxon>
        <taxon>Dimargaritales</taxon>
        <taxon>Dimargaritaceae</taxon>
        <taxon>Dimargaris</taxon>
    </lineage>
</organism>
<dbReference type="InterPro" id="IPR015424">
    <property type="entry name" value="PyrdxlP-dep_Trfase"/>
</dbReference>
<protein>
    <submittedName>
        <fullName evidence="1">Uncharacterized protein</fullName>
    </submittedName>
</protein>
<reference evidence="1" key="1">
    <citation type="submission" date="2022-07" db="EMBL/GenBank/DDBJ databases">
        <title>Phylogenomic reconstructions and comparative analyses of Kickxellomycotina fungi.</title>
        <authorList>
            <person name="Reynolds N.K."/>
            <person name="Stajich J.E."/>
            <person name="Barry K."/>
            <person name="Grigoriev I.V."/>
            <person name="Crous P."/>
            <person name="Smith M.E."/>
        </authorList>
    </citation>
    <scope>NUCLEOTIDE SEQUENCE</scope>
    <source>
        <strain evidence="1">RSA 567</strain>
    </source>
</reference>
<gene>
    <name evidence="1" type="ORF">H4R34_005667</name>
</gene>
<dbReference type="AlphaFoldDB" id="A0A9W8AWI0"/>
<sequence length="181" mass="19770">MATPLTTTDTPWDETTQQFHGGQDWASLANFVEDFSVTTNALGTPKRALEAAKTAIDLCGHYPPANQEPAKSNLARFLWPQGWQHHRDRLLLGNGASELIDLVVRSAPEGPWKPGPFDTQYKEYERSARNGGRTLMAADAQEPAALACIVNPCNPTGDYKSVADMKAWIEANVQTGGYAII</sequence>
<accession>A0A9W8AWI0</accession>
<dbReference type="PANTHER" id="PTHR43799:SF1">
    <property type="entry name" value="ASPARTATE AMINOTRANSFERASE"/>
    <property type="match status" value="1"/>
</dbReference>
<proteinExistence type="predicted"/>
<comment type="caution">
    <text evidence="1">The sequence shown here is derived from an EMBL/GenBank/DDBJ whole genome shotgun (WGS) entry which is preliminary data.</text>
</comment>
<dbReference type="OrthoDB" id="2108at2759"/>
<evidence type="ECO:0000313" key="1">
    <source>
        <dbReference type="EMBL" id="KAJ1971661.1"/>
    </source>
</evidence>
<dbReference type="InterPro" id="IPR015422">
    <property type="entry name" value="PyrdxlP-dep_Trfase_small"/>
</dbReference>
<dbReference type="InterPro" id="IPR015421">
    <property type="entry name" value="PyrdxlP-dep_Trfase_major"/>
</dbReference>
<dbReference type="SUPFAM" id="SSF53383">
    <property type="entry name" value="PLP-dependent transferases"/>
    <property type="match status" value="1"/>
</dbReference>
<evidence type="ECO:0000313" key="2">
    <source>
        <dbReference type="Proteomes" id="UP001151582"/>
    </source>
</evidence>
<dbReference type="Gene3D" id="3.90.1150.10">
    <property type="entry name" value="Aspartate Aminotransferase, domain 1"/>
    <property type="match status" value="1"/>
</dbReference>
<dbReference type="Gene3D" id="3.40.640.10">
    <property type="entry name" value="Type I PLP-dependent aspartate aminotransferase-like (Major domain)"/>
    <property type="match status" value="1"/>
</dbReference>
<dbReference type="PANTHER" id="PTHR43799">
    <property type="entry name" value="AMINOTRANSFERASE, PUTATIVE-RELATED"/>
    <property type="match status" value="1"/>
</dbReference>
<feature type="non-terminal residue" evidence="1">
    <location>
        <position position="1"/>
    </location>
</feature>